<dbReference type="Proteomes" id="UP001251870">
    <property type="component" value="Unassembled WGS sequence"/>
</dbReference>
<reference evidence="8 9" key="1">
    <citation type="submission" date="2023-09" db="EMBL/GenBank/DDBJ databases">
        <title>Description of three actinobacteria isolated from air of manufacturing shop in a pharmaceutical factory.</title>
        <authorList>
            <person name="Zhang D.-F."/>
        </authorList>
    </citation>
    <scope>NUCLEOTIDE SEQUENCE [LARGE SCALE GENOMIC DNA]</scope>
    <source>
        <strain evidence="8 9">LY-0111</strain>
    </source>
</reference>
<keyword evidence="4" id="KW-0234">DNA repair</keyword>
<comment type="caution">
    <text evidence="8">The sequence shown here is derived from an EMBL/GenBank/DDBJ whole genome shotgun (WGS) entry which is preliminary data.</text>
</comment>
<protein>
    <submittedName>
        <fullName evidence="8">Y-family DNA polymerase</fullName>
    </submittedName>
</protein>
<evidence type="ECO:0000313" key="9">
    <source>
        <dbReference type="Proteomes" id="UP001251870"/>
    </source>
</evidence>
<evidence type="ECO:0000256" key="3">
    <source>
        <dbReference type="ARBA" id="ARBA00023199"/>
    </source>
</evidence>
<dbReference type="InterPro" id="IPR050116">
    <property type="entry name" value="DNA_polymerase-Y"/>
</dbReference>
<dbReference type="PANTHER" id="PTHR11076">
    <property type="entry name" value="DNA REPAIR POLYMERASE UMUC / TRANSFERASE FAMILY MEMBER"/>
    <property type="match status" value="1"/>
</dbReference>
<evidence type="ECO:0000256" key="6">
    <source>
        <dbReference type="ARBA" id="ARBA00025589"/>
    </source>
</evidence>
<evidence type="ECO:0000313" key="8">
    <source>
        <dbReference type="EMBL" id="MDR8020492.1"/>
    </source>
</evidence>
<gene>
    <name evidence="8" type="ORF">RIL96_13105</name>
</gene>
<evidence type="ECO:0000256" key="2">
    <source>
        <dbReference type="ARBA" id="ARBA00022763"/>
    </source>
</evidence>
<dbReference type="InterPro" id="IPR025188">
    <property type="entry name" value="DUF4113"/>
</dbReference>
<dbReference type="InterPro" id="IPR043128">
    <property type="entry name" value="Rev_trsase/Diguanyl_cyclase"/>
</dbReference>
<dbReference type="InterPro" id="IPR036775">
    <property type="entry name" value="DNA_pol_Y-fam_lit_finger_sf"/>
</dbReference>
<evidence type="ECO:0000259" key="7">
    <source>
        <dbReference type="PROSITE" id="PS50173"/>
    </source>
</evidence>
<dbReference type="InterPro" id="IPR043502">
    <property type="entry name" value="DNA/RNA_pol_sf"/>
</dbReference>
<evidence type="ECO:0000256" key="4">
    <source>
        <dbReference type="ARBA" id="ARBA00023204"/>
    </source>
</evidence>
<dbReference type="Pfam" id="PF13438">
    <property type="entry name" value="DUF4113"/>
    <property type="match status" value="1"/>
</dbReference>
<dbReference type="Gene3D" id="3.30.70.270">
    <property type="match status" value="1"/>
</dbReference>
<sequence>MTKPRDYIALVDVNAFYVSAERVFDPKLRNRPVVVLSNNDGCCVALSPEAKALGIPLGEPWFKLAAQAPQYGLVARSSNYELYGDMSARVMRLLNQCSAWVEVYSIDEAFVGVRGTPQQLKAWGHQVKERIWQELGLPVCVGIAPTKTLAKLANKTAKKIPVLAGVCCWEAVPVQRREALLASLPVIEVWGIAVRLTKRLYAMGIESIAQLRDADPAAMRKRFSIVVMRTVLELRGTPCIPLEEEPAEIKDQLIFSRSFSEKITTVAEMEQVLGVYAQRASARLHKHDRQAKVVTAWAMTSHYSPDQHGPSATVTLPAPTADPVLLTRAAKALLPRIHEGVRYARAGIVVTDLYKTGHQPVFDLFTDRHEERQIGPLIESVRQKINGAAIGLGRAGLKAGPQWQMRREMMSPRYTTHWDELPLVKA</sequence>
<dbReference type="SUPFAM" id="SSF56672">
    <property type="entry name" value="DNA/RNA polymerases"/>
    <property type="match status" value="1"/>
</dbReference>
<dbReference type="Gene3D" id="1.10.150.20">
    <property type="entry name" value="5' to 3' exonuclease, C-terminal subdomain"/>
    <property type="match status" value="1"/>
</dbReference>
<keyword evidence="9" id="KW-1185">Reference proteome</keyword>
<keyword evidence="2" id="KW-0227">DNA damage</keyword>
<dbReference type="Pfam" id="PF11799">
    <property type="entry name" value="IMS_C"/>
    <property type="match status" value="1"/>
</dbReference>
<name>A0ABU2DVF5_9MICC</name>
<evidence type="ECO:0000256" key="5">
    <source>
        <dbReference type="ARBA" id="ARBA00023236"/>
    </source>
</evidence>
<feature type="domain" description="UmuC" evidence="7">
    <location>
        <begin position="8"/>
        <end position="193"/>
    </location>
</feature>
<comment type="similarity">
    <text evidence="1">Belongs to the DNA polymerase type-Y family.</text>
</comment>
<comment type="function">
    <text evidence="6">Poorly processive, error-prone DNA polymerase involved in untargeted mutagenesis. Copies undamaged DNA at stalled replication forks, which arise in vivo from mismatched or misaligned primer ends. These misaligned primers can be extended by PolIV. Exhibits no 3'-5' exonuclease (proofreading) activity. May be involved in translesional synthesis, in conjunction with the beta clamp from PolIII.</text>
</comment>
<dbReference type="CDD" id="cd01700">
    <property type="entry name" value="PolY_Pol_V_umuC"/>
    <property type="match status" value="1"/>
</dbReference>
<dbReference type="EMBL" id="JAVKGR010000035">
    <property type="protein sequence ID" value="MDR8020492.1"/>
    <property type="molecule type" value="Genomic_DNA"/>
</dbReference>
<accession>A0ABU2DVF5</accession>
<dbReference type="Gene3D" id="3.40.1170.60">
    <property type="match status" value="1"/>
</dbReference>
<organism evidence="8 9">
    <name type="scientific">Nesterenkonia aerolata</name>
    <dbReference type="NCBI Taxonomy" id="3074079"/>
    <lineage>
        <taxon>Bacteria</taxon>
        <taxon>Bacillati</taxon>
        <taxon>Actinomycetota</taxon>
        <taxon>Actinomycetes</taxon>
        <taxon>Micrococcales</taxon>
        <taxon>Micrococcaceae</taxon>
        <taxon>Nesterenkonia</taxon>
    </lineage>
</organism>
<dbReference type="Pfam" id="PF00817">
    <property type="entry name" value="IMS"/>
    <property type="match status" value="1"/>
</dbReference>
<dbReference type="Gene3D" id="3.30.1490.100">
    <property type="entry name" value="DNA polymerase, Y-family, little finger domain"/>
    <property type="match status" value="1"/>
</dbReference>
<dbReference type="PANTHER" id="PTHR11076:SF34">
    <property type="entry name" value="PROTEIN UMUC"/>
    <property type="match status" value="1"/>
</dbReference>
<keyword evidence="5" id="KW-0742">SOS response</keyword>
<dbReference type="InterPro" id="IPR017961">
    <property type="entry name" value="DNA_pol_Y-fam_little_finger"/>
</dbReference>
<keyword evidence="3" id="KW-0741">SOS mutagenesis</keyword>
<dbReference type="PROSITE" id="PS50173">
    <property type="entry name" value="UMUC"/>
    <property type="match status" value="1"/>
</dbReference>
<dbReference type="InterPro" id="IPR001126">
    <property type="entry name" value="UmuC"/>
</dbReference>
<dbReference type="RefSeq" id="WP_310549469.1">
    <property type="nucleotide sequence ID" value="NZ_JAVKGR010000035.1"/>
</dbReference>
<evidence type="ECO:0000256" key="1">
    <source>
        <dbReference type="ARBA" id="ARBA00010945"/>
    </source>
</evidence>
<proteinExistence type="inferred from homology"/>